<evidence type="ECO:0000313" key="2">
    <source>
        <dbReference type="Proteomes" id="UP001148662"/>
    </source>
</evidence>
<sequence>MENASICEAASHPTSTPSLPSSDVKAAQTAHESSAMQMSGRGEPSDVRSLPNNILARVFFLLMMLTIEEHYPEDPSLCYDWLTVTAVCRRWNTVAMQTPNLWSRIFIPTNEAFLELLLERSGDALLYVSYDDNDFEDVLACLDTLELVLNEHSHRIRDLFLSIDPEAYEEIQGELHHPMSHLRTWHMCTNTDGEFPEAYLDHGNMPALQVFRNAGHYTVPWNSLSSMSTLRVLDLAYDSRDETVTLSTILNILNGMPLLQRLRLVDLITSVDTEPRPIMMYHLEDCEIVSTPTFCATLLQYLRTPSEMRLLIRYTTVETADSDYALLLSPILTKLSGATTLSPPSPLTSFGVSITEAGEFCGWRTPIGFEDPSSSGFVDVCAFRLQIPSCPKQLAEFIKPLPLQDVQVLRMYIPSDFPDDSSQLEIADLALLSTCMPNVNTLVCSGGTSQIYSMCLCKSHGTIPGNGLAWPSLATLVMQNVSFSFRHGHKYDSDKIEELRKGLQDRQSRGCAPLDRLYIRRSVIKESDLDMLTDCAKAVIEERNTHPPSSR</sequence>
<proteinExistence type="predicted"/>
<dbReference type="EMBL" id="JANHOG010000844">
    <property type="protein sequence ID" value="KAJ3551178.1"/>
    <property type="molecule type" value="Genomic_DNA"/>
</dbReference>
<comment type="caution">
    <text evidence="1">The sequence shown here is derived from an EMBL/GenBank/DDBJ whole genome shotgun (WGS) entry which is preliminary data.</text>
</comment>
<reference evidence="1" key="1">
    <citation type="submission" date="2022-07" db="EMBL/GenBank/DDBJ databases">
        <title>Genome Sequence of Phlebia brevispora.</title>
        <authorList>
            <person name="Buettner E."/>
        </authorList>
    </citation>
    <scope>NUCLEOTIDE SEQUENCE</scope>
    <source>
        <strain evidence="1">MPL23</strain>
    </source>
</reference>
<accession>A0ACC1T1R2</accession>
<organism evidence="1 2">
    <name type="scientific">Phlebia brevispora</name>
    <dbReference type="NCBI Taxonomy" id="194682"/>
    <lineage>
        <taxon>Eukaryota</taxon>
        <taxon>Fungi</taxon>
        <taxon>Dikarya</taxon>
        <taxon>Basidiomycota</taxon>
        <taxon>Agaricomycotina</taxon>
        <taxon>Agaricomycetes</taxon>
        <taxon>Polyporales</taxon>
        <taxon>Meruliaceae</taxon>
        <taxon>Phlebia</taxon>
    </lineage>
</organism>
<protein>
    <submittedName>
        <fullName evidence="1">Uncharacterized protein</fullName>
    </submittedName>
</protein>
<gene>
    <name evidence="1" type="ORF">NM688_g4860</name>
</gene>
<name>A0ACC1T1R2_9APHY</name>
<dbReference type="Proteomes" id="UP001148662">
    <property type="component" value="Unassembled WGS sequence"/>
</dbReference>
<evidence type="ECO:0000313" key="1">
    <source>
        <dbReference type="EMBL" id="KAJ3551178.1"/>
    </source>
</evidence>
<keyword evidence="2" id="KW-1185">Reference proteome</keyword>